<organism evidence="1 2">
    <name type="scientific">Cuscuta australis</name>
    <dbReference type="NCBI Taxonomy" id="267555"/>
    <lineage>
        <taxon>Eukaryota</taxon>
        <taxon>Viridiplantae</taxon>
        <taxon>Streptophyta</taxon>
        <taxon>Embryophyta</taxon>
        <taxon>Tracheophyta</taxon>
        <taxon>Spermatophyta</taxon>
        <taxon>Magnoliopsida</taxon>
        <taxon>eudicotyledons</taxon>
        <taxon>Gunneridae</taxon>
        <taxon>Pentapetalae</taxon>
        <taxon>asterids</taxon>
        <taxon>lamiids</taxon>
        <taxon>Solanales</taxon>
        <taxon>Convolvulaceae</taxon>
        <taxon>Cuscuteae</taxon>
        <taxon>Cuscuta</taxon>
        <taxon>Cuscuta subgen. Grammica</taxon>
        <taxon>Cuscuta sect. Cleistogrammica</taxon>
    </lineage>
</organism>
<evidence type="ECO:0000313" key="2">
    <source>
        <dbReference type="Proteomes" id="UP000249390"/>
    </source>
</evidence>
<comment type="caution">
    <text evidence="1">The sequence shown here is derived from an EMBL/GenBank/DDBJ whole genome shotgun (WGS) entry which is preliminary data.</text>
</comment>
<keyword evidence="2" id="KW-1185">Reference proteome</keyword>
<proteinExistence type="predicted"/>
<dbReference type="Proteomes" id="UP000249390">
    <property type="component" value="Unassembled WGS sequence"/>
</dbReference>
<sequence length="523" mass="59890">MDSHSSFILLAHWNGEFKIVDNEVEYSLHANKAFVFDLEVSFEQVFNEFLTAVGEDGFNSIKKIWGKYPKYKDGVYATSRPFPISEEHTWRCFIQKATNPYDELEVYLEPQRVQEELHEDDIEEEAGPSNTALDVYIEEPTIVRNLVEIAPSVHRNVEQVSLEPTFRVPKIEIGQTYADFKSLLFVVSLRKRCPNTNIAVARLNAKPWFFSYPCQTALLVTPTSLLGWFSQTHGWVSHAVSRCQKSSTPDVYEFHRTMQKIQTRRVEAYDWLMALPLDKWELSYDGGSWYGILITNLSESFNQVLKGCRSLPVYAIVKTMYERLVKLFAERRTDGITWLQTGLKFPKYVWNEVRTMEDNHLHCHDIPHDMQQGIFRVTIEGNVWSAGKQDGGGDLLEPAARLRTAAVQDLLLMAAAPPRGGGCFCRCSCVRRSIRKRQRQSSRRRRQDPAANSTALHPLLLLPRLTLALRGDAAAARRLMANTHNTLPLLFGCTRMDIKGSQNYQDGEHVRSTFTCGVSRNYK</sequence>
<protein>
    <submittedName>
        <fullName evidence="1">Uncharacterized protein</fullName>
    </submittedName>
</protein>
<dbReference type="AlphaFoldDB" id="A0A328E236"/>
<name>A0A328E236_9ASTE</name>
<dbReference type="EMBL" id="NQVE01000058">
    <property type="protein sequence ID" value="RAL50513.1"/>
    <property type="molecule type" value="Genomic_DNA"/>
</dbReference>
<accession>A0A328E236</accession>
<gene>
    <name evidence="1" type="ORF">DM860_014455</name>
</gene>
<evidence type="ECO:0000313" key="1">
    <source>
        <dbReference type="EMBL" id="RAL50513.1"/>
    </source>
</evidence>
<reference evidence="1 2" key="1">
    <citation type="submission" date="2018-06" db="EMBL/GenBank/DDBJ databases">
        <title>The Genome of Cuscuta australis (Dodder) Provides Insight into the Evolution of Plant Parasitism.</title>
        <authorList>
            <person name="Liu H."/>
        </authorList>
    </citation>
    <scope>NUCLEOTIDE SEQUENCE [LARGE SCALE GENOMIC DNA]</scope>
    <source>
        <strain evidence="2">cv. Yunnan</strain>
        <tissue evidence="1">Vines</tissue>
    </source>
</reference>